<protein>
    <submittedName>
        <fullName evidence="1">Uncharacterized protein</fullName>
    </submittedName>
</protein>
<organism evidence="1 2">
    <name type="scientific">Heterodera trifolii</name>
    <dbReference type="NCBI Taxonomy" id="157864"/>
    <lineage>
        <taxon>Eukaryota</taxon>
        <taxon>Metazoa</taxon>
        <taxon>Ecdysozoa</taxon>
        <taxon>Nematoda</taxon>
        <taxon>Chromadorea</taxon>
        <taxon>Rhabditida</taxon>
        <taxon>Tylenchina</taxon>
        <taxon>Tylenchomorpha</taxon>
        <taxon>Tylenchoidea</taxon>
        <taxon>Heteroderidae</taxon>
        <taxon>Heteroderinae</taxon>
        <taxon>Heterodera</taxon>
    </lineage>
</organism>
<keyword evidence="2" id="KW-1185">Reference proteome</keyword>
<accession>A0ABD2L1K9</accession>
<comment type="caution">
    <text evidence="1">The sequence shown here is derived from an EMBL/GenBank/DDBJ whole genome shotgun (WGS) entry which is preliminary data.</text>
</comment>
<name>A0ABD2L1K9_9BILA</name>
<sequence length="139" mass="16323">MSDSRKEAEEKMAKAIFISGDCWLAVFDLLAPSQLGLGIALISHRFDYYVDEHFKTRKWTLKFMRIWSKIRRNGTKKMKIVNYARKPLPIPKIQLPRKVIEFKCIDISFLDRNAIAFLRRFCSIFDAFPINLSFNTNSN</sequence>
<dbReference type="Proteomes" id="UP001620626">
    <property type="component" value="Unassembled WGS sequence"/>
</dbReference>
<evidence type="ECO:0000313" key="1">
    <source>
        <dbReference type="EMBL" id="KAL3109023.1"/>
    </source>
</evidence>
<dbReference type="EMBL" id="JBICBT010000578">
    <property type="protein sequence ID" value="KAL3109023.1"/>
    <property type="molecule type" value="Genomic_DNA"/>
</dbReference>
<reference evidence="1 2" key="1">
    <citation type="submission" date="2024-10" db="EMBL/GenBank/DDBJ databases">
        <authorList>
            <person name="Kim D."/>
        </authorList>
    </citation>
    <scope>NUCLEOTIDE SEQUENCE [LARGE SCALE GENOMIC DNA]</scope>
    <source>
        <strain evidence="1">BH-2024</strain>
    </source>
</reference>
<dbReference type="AlphaFoldDB" id="A0ABD2L1K9"/>
<gene>
    <name evidence="1" type="ORF">niasHT_012585</name>
</gene>
<proteinExistence type="predicted"/>
<evidence type="ECO:0000313" key="2">
    <source>
        <dbReference type="Proteomes" id="UP001620626"/>
    </source>
</evidence>